<dbReference type="PANTHER" id="PTHR36454">
    <property type="entry name" value="LMO2823 PROTEIN"/>
    <property type="match status" value="1"/>
</dbReference>
<dbReference type="OrthoDB" id="9781616at2"/>
<sequence length="441" mass="51044">MAQVIPFKGLRYNTSKISDLSKVMTPPYDVISPAEQDRFYQMSEYNIIRLELGKEEPGDDEYNNKYTRAARYLKEWLENQILVQEKQPSFYIYQQQFSLPNGNTYTRTGFVGLVRLEEFSRGVILPHENTLSKPKADRLQLMRACEANFSQIFALYDDPEKTIPMLLKQYTDANSPDIEVEAIQGIIERLWVVSDASIIAQIQESMADKKLYIADGHHRYETALTYRNERMKQNPHHTGDELYNFVMMMMVEMEDPGLIILPTHRVINGIKNFSKEEFLQNASRDFVIEEHLFSGRTLKQRAEEMDSLLTKKGSHTFVFYDGNLKSCHVLALKDIEIISERLPEHDMSYRSLDVTILHTLLLEPLLGIGKEQIANQEFITYTHDLTEGVTWVEEGNCQMAFFVNPTSVKQVKEVSLAGEKMPQKSTYFYPKLLTGLVINKF</sequence>
<gene>
    <name evidence="1" type="ORF">SAMN05444406_101124</name>
</gene>
<evidence type="ECO:0000313" key="2">
    <source>
        <dbReference type="Proteomes" id="UP000198577"/>
    </source>
</evidence>
<dbReference type="STRING" id="937334.SAMN05444406_101124"/>
<proteinExistence type="predicted"/>
<keyword evidence="2" id="KW-1185">Reference proteome</keyword>
<reference evidence="1 2" key="1">
    <citation type="submission" date="2016-10" db="EMBL/GenBank/DDBJ databases">
        <authorList>
            <person name="de Groot N.N."/>
        </authorList>
    </citation>
    <scope>NUCLEOTIDE SEQUENCE [LARGE SCALE GENOMIC DNA]</scope>
    <source>
        <strain evidence="1 2">DSM 20678</strain>
    </source>
</reference>
<dbReference type="Pfam" id="PF06245">
    <property type="entry name" value="DUF1015"/>
    <property type="match status" value="1"/>
</dbReference>
<dbReference type="EMBL" id="FOXR01000001">
    <property type="protein sequence ID" value="SFP62180.1"/>
    <property type="molecule type" value="Genomic_DNA"/>
</dbReference>
<dbReference type="AlphaFoldDB" id="A0A1I5RUU7"/>
<dbReference type="PIRSF" id="PIRSF033563">
    <property type="entry name" value="UCP033563"/>
    <property type="match status" value="1"/>
</dbReference>
<evidence type="ECO:0000313" key="1">
    <source>
        <dbReference type="EMBL" id="SFP62180.1"/>
    </source>
</evidence>
<dbReference type="Proteomes" id="UP000198577">
    <property type="component" value="Unassembled WGS sequence"/>
</dbReference>
<dbReference type="PANTHER" id="PTHR36454:SF1">
    <property type="entry name" value="DUF1015 DOMAIN-CONTAINING PROTEIN"/>
    <property type="match status" value="1"/>
</dbReference>
<organism evidence="1 2">
    <name type="scientific">Caldicoprobacter faecalis</name>
    <dbReference type="NCBI Taxonomy" id="937334"/>
    <lineage>
        <taxon>Bacteria</taxon>
        <taxon>Bacillati</taxon>
        <taxon>Bacillota</taxon>
        <taxon>Clostridia</taxon>
        <taxon>Caldicoprobacterales</taxon>
        <taxon>Caldicoprobacteraceae</taxon>
        <taxon>Caldicoprobacter</taxon>
    </lineage>
</organism>
<dbReference type="RefSeq" id="WP_025746676.1">
    <property type="nucleotide sequence ID" value="NZ_FOXR01000001.1"/>
</dbReference>
<name>A0A1I5RUU7_9FIRM</name>
<accession>A0A1I5RUU7</accession>
<dbReference type="InterPro" id="IPR008323">
    <property type="entry name" value="UCP033563"/>
</dbReference>
<protein>
    <submittedName>
        <fullName evidence="1">Uncharacterized conserved protein, DUF1015 family</fullName>
    </submittedName>
</protein>